<dbReference type="GO" id="GO:0009898">
    <property type="term" value="C:cytoplasmic side of plasma membrane"/>
    <property type="evidence" value="ECO:0007669"/>
    <property type="project" value="TreeGrafter"/>
</dbReference>
<evidence type="ECO:0000256" key="2">
    <source>
        <dbReference type="ARBA" id="ARBA00022490"/>
    </source>
</evidence>
<dbReference type="FunFam" id="2.60.210.10:FF:000001">
    <property type="entry name" value="TNF receptor-associated factor"/>
    <property type="match status" value="1"/>
</dbReference>
<evidence type="ECO:0000256" key="10">
    <source>
        <dbReference type="ARBA" id="ARBA00023054"/>
    </source>
</evidence>
<keyword evidence="6" id="KW-0677">Repeat</keyword>
<keyword evidence="2" id="KW-0963">Cytoplasm</keyword>
<evidence type="ECO:0000259" key="13">
    <source>
        <dbReference type="PROSITE" id="PS50144"/>
    </source>
</evidence>
<proteinExistence type="predicted"/>
<sequence length="494" mass="56762">MVGYNSKNLDDIQSLYKCNCCSLILREPVQLIDCAHRMCQSCASEQSGNTITCAECGKQTMREKLLLDRGFKNDMQTLSIVCSLCSWTGILNIYQNHLDQNHPNPVCDSCSQKFNSVNDLDRHIQHDCEKITLNCPLKQIGCEEMVLRLRLAEHYISDQHQRILANVVRQMSLILSNNLNNHSLIGSYQRIDMDPNEFEKISNATNILLDNIKTLVDELERLTLERDQIHNKLQSFIQETTILKKSIEEENSSIDGINHNQQITEQNLLSMEQKLNNMSLSSYDGTFTWKITNVQEKITAAKSRTQTSIYSPPFYSSPTGYKMCLRLYLNGDGNAQNTHISLFFVLMRGEYDAILSFPFCFKVIFCLYDQTNQQNHIIDSFQPDVRSNSFQRPRSDMNIASGLPKFAPLTIFQQENNPYVRNDIIFITVTIDFNNTPKTILPYMFNLSPAFTTQIKQTMIRQEIEKRQQVSNSPTMNFEGNQSITMEGVSESHQ</sequence>
<dbReference type="Proteomes" id="UP000663854">
    <property type="component" value="Unassembled WGS sequence"/>
</dbReference>
<keyword evidence="9" id="KW-0832">Ubl conjugation</keyword>
<keyword evidence="4" id="KW-0053">Apoptosis</keyword>
<dbReference type="GO" id="GO:0006915">
    <property type="term" value="P:apoptotic process"/>
    <property type="evidence" value="ECO:0007669"/>
    <property type="project" value="UniProtKB-KW"/>
</dbReference>
<dbReference type="InterPro" id="IPR017907">
    <property type="entry name" value="Znf_RING_CS"/>
</dbReference>
<evidence type="ECO:0000256" key="1">
    <source>
        <dbReference type="ARBA" id="ARBA00004496"/>
    </source>
</evidence>
<evidence type="ECO:0000313" key="16">
    <source>
        <dbReference type="Proteomes" id="UP000663854"/>
    </source>
</evidence>
<dbReference type="PIRSF" id="PIRSF015614">
    <property type="entry name" value="TRAF"/>
    <property type="match status" value="1"/>
</dbReference>
<keyword evidence="3" id="KW-1017">Isopeptide bond</keyword>
<feature type="region of interest" description="Disordered" evidence="12">
    <location>
        <begin position="466"/>
        <end position="494"/>
    </location>
</feature>
<dbReference type="Gene3D" id="2.60.210.10">
    <property type="entry name" value="Apoptosis, Tumor Necrosis Factor Receptor Associated Protein 2, Chain A"/>
    <property type="match status" value="1"/>
</dbReference>
<dbReference type="GO" id="GO:0008270">
    <property type="term" value="F:zinc ion binding"/>
    <property type="evidence" value="ECO:0007669"/>
    <property type="project" value="UniProtKB-KW"/>
</dbReference>
<dbReference type="GO" id="GO:0007165">
    <property type="term" value="P:signal transduction"/>
    <property type="evidence" value="ECO:0007669"/>
    <property type="project" value="InterPro"/>
</dbReference>
<dbReference type="PROSITE" id="PS50144">
    <property type="entry name" value="MATH"/>
    <property type="match status" value="1"/>
</dbReference>
<dbReference type="EMBL" id="CAJNOL010002662">
    <property type="protein sequence ID" value="CAF1520328.1"/>
    <property type="molecule type" value="Genomic_DNA"/>
</dbReference>
<dbReference type="EMBL" id="CAJNOH010001884">
    <property type="protein sequence ID" value="CAF1258243.1"/>
    <property type="molecule type" value="Genomic_DNA"/>
</dbReference>
<evidence type="ECO:0000256" key="8">
    <source>
        <dbReference type="ARBA" id="ARBA00022833"/>
    </source>
</evidence>
<evidence type="ECO:0000256" key="6">
    <source>
        <dbReference type="ARBA" id="ARBA00022737"/>
    </source>
</evidence>
<keyword evidence="10 11" id="KW-0175">Coiled coil</keyword>
<keyword evidence="17" id="KW-1185">Reference proteome</keyword>
<dbReference type="Gene3D" id="3.30.40.10">
    <property type="entry name" value="Zinc/RING finger domain, C3HC4 (zinc finger)"/>
    <property type="match status" value="1"/>
</dbReference>
<dbReference type="InterPro" id="IPR008974">
    <property type="entry name" value="TRAF-like"/>
</dbReference>
<feature type="domain" description="MATH" evidence="13">
    <location>
        <begin position="284"/>
        <end position="431"/>
    </location>
</feature>
<evidence type="ECO:0000256" key="7">
    <source>
        <dbReference type="ARBA" id="ARBA00022771"/>
    </source>
</evidence>
<evidence type="ECO:0000256" key="11">
    <source>
        <dbReference type="SAM" id="Coils"/>
    </source>
</evidence>
<dbReference type="Pfam" id="PF02176">
    <property type="entry name" value="zf-TRAF"/>
    <property type="match status" value="1"/>
</dbReference>
<dbReference type="Proteomes" id="UP000663870">
    <property type="component" value="Unassembled WGS sequence"/>
</dbReference>
<evidence type="ECO:0000256" key="3">
    <source>
        <dbReference type="ARBA" id="ARBA00022499"/>
    </source>
</evidence>
<dbReference type="SUPFAM" id="SSF57850">
    <property type="entry name" value="RING/U-box"/>
    <property type="match status" value="1"/>
</dbReference>
<feature type="compositionally biased region" description="Polar residues" evidence="12">
    <location>
        <begin position="469"/>
        <end position="485"/>
    </location>
</feature>
<comment type="subcellular location">
    <subcellularLocation>
        <location evidence="1">Cytoplasm</location>
    </subcellularLocation>
</comment>
<evidence type="ECO:0000313" key="14">
    <source>
        <dbReference type="EMBL" id="CAF1258243.1"/>
    </source>
</evidence>
<evidence type="ECO:0000256" key="12">
    <source>
        <dbReference type="SAM" id="MobiDB-lite"/>
    </source>
</evidence>
<keyword evidence="8" id="KW-0862">Zinc</keyword>
<accession>A0A815ANW5</accession>
<dbReference type="InterPro" id="IPR001293">
    <property type="entry name" value="Znf_TRAF"/>
</dbReference>
<dbReference type="GO" id="GO:0042981">
    <property type="term" value="P:regulation of apoptotic process"/>
    <property type="evidence" value="ECO:0007669"/>
    <property type="project" value="InterPro"/>
</dbReference>
<reference evidence="14" key="1">
    <citation type="submission" date="2021-02" db="EMBL/GenBank/DDBJ databases">
        <authorList>
            <person name="Nowell W R."/>
        </authorList>
    </citation>
    <scope>NUCLEOTIDE SEQUENCE</scope>
</reference>
<keyword evidence="7" id="KW-0863">Zinc-finger</keyword>
<evidence type="ECO:0000256" key="4">
    <source>
        <dbReference type="ARBA" id="ARBA00022703"/>
    </source>
</evidence>
<organism evidence="14 16">
    <name type="scientific">Rotaria sordida</name>
    <dbReference type="NCBI Taxonomy" id="392033"/>
    <lineage>
        <taxon>Eukaryota</taxon>
        <taxon>Metazoa</taxon>
        <taxon>Spiralia</taxon>
        <taxon>Gnathifera</taxon>
        <taxon>Rotifera</taxon>
        <taxon>Eurotatoria</taxon>
        <taxon>Bdelloidea</taxon>
        <taxon>Philodinida</taxon>
        <taxon>Philodinidae</taxon>
        <taxon>Rotaria</taxon>
    </lineage>
</organism>
<dbReference type="InterPro" id="IPR012227">
    <property type="entry name" value="TNF_rcpt-assoc_TRAF_met"/>
</dbReference>
<dbReference type="InterPro" id="IPR049342">
    <property type="entry name" value="TRAF1-6_MATH_dom"/>
</dbReference>
<dbReference type="GO" id="GO:0005164">
    <property type="term" value="F:tumor necrosis factor receptor binding"/>
    <property type="evidence" value="ECO:0007669"/>
    <property type="project" value="TreeGrafter"/>
</dbReference>
<feature type="coiled-coil region" evidence="11">
    <location>
        <begin position="212"/>
        <end position="239"/>
    </location>
</feature>
<dbReference type="InterPro" id="IPR002083">
    <property type="entry name" value="MATH/TRAF_dom"/>
</dbReference>
<dbReference type="PROSITE" id="PS00518">
    <property type="entry name" value="ZF_RING_1"/>
    <property type="match status" value="1"/>
</dbReference>
<keyword evidence="5" id="KW-0479">Metal-binding</keyword>
<dbReference type="InterPro" id="IPR013083">
    <property type="entry name" value="Znf_RING/FYVE/PHD"/>
</dbReference>
<dbReference type="PANTHER" id="PTHR10131:SF138">
    <property type="entry name" value="RE66324P"/>
    <property type="match status" value="1"/>
</dbReference>
<evidence type="ECO:0000256" key="9">
    <source>
        <dbReference type="ARBA" id="ARBA00022843"/>
    </source>
</evidence>
<evidence type="ECO:0000256" key="5">
    <source>
        <dbReference type="ARBA" id="ARBA00022723"/>
    </source>
</evidence>
<evidence type="ECO:0000313" key="15">
    <source>
        <dbReference type="EMBL" id="CAF1520328.1"/>
    </source>
</evidence>
<dbReference type="SMART" id="SM00061">
    <property type="entry name" value="MATH"/>
    <property type="match status" value="1"/>
</dbReference>
<gene>
    <name evidence="15" type="ORF">JXQ802_LOCUS41540</name>
    <name evidence="14" type="ORF">PYM288_LOCUS27739</name>
</gene>
<dbReference type="GO" id="GO:0043122">
    <property type="term" value="P:regulation of canonical NF-kappaB signal transduction"/>
    <property type="evidence" value="ECO:0007669"/>
    <property type="project" value="TreeGrafter"/>
</dbReference>
<comment type="caution">
    <text evidence="14">The sequence shown here is derived from an EMBL/GenBank/DDBJ whole genome shotgun (WGS) entry which is preliminary data.</text>
</comment>
<evidence type="ECO:0000313" key="17">
    <source>
        <dbReference type="Proteomes" id="UP000663870"/>
    </source>
</evidence>
<dbReference type="GO" id="GO:0005737">
    <property type="term" value="C:cytoplasm"/>
    <property type="evidence" value="ECO:0007669"/>
    <property type="project" value="UniProtKB-SubCell"/>
</dbReference>
<dbReference type="Pfam" id="PF21355">
    <property type="entry name" value="TRAF-mep_MATH"/>
    <property type="match status" value="1"/>
</dbReference>
<dbReference type="SUPFAM" id="SSF49599">
    <property type="entry name" value="TRAF domain-like"/>
    <property type="match status" value="1"/>
</dbReference>
<dbReference type="PANTHER" id="PTHR10131">
    <property type="entry name" value="TNF RECEPTOR ASSOCIATED FACTOR"/>
    <property type="match status" value="1"/>
</dbReference>
<protein>
    <recommendedName>
        <fullName evidence="13">MATH domain-containing protein</fullName>
    </recommendedName>
</protein>
<name>A0A815ANW5_9BILA</name>
<dbReference type="AlphaFoldDB" id="A0A815ANW5"/>